<gene>
    <name evidence="2" type="ORF">AAGS29_09455</name>
</gene>
<dbReference type="Proteomes" id="UP001489333">
    <property type="component" value="Unassembled WGS sequence"/>
</dbReference>
<feature type="domain" description="ATPase AAA-type core" evidence="1">
    <location>
        <begin position="421"/>
        <end position="683"/>
    </location>
</feature>
<dbReference type="Gene3D" id="3.40.50.300">
    <property type="entry name" value="P-loop containing nucleotide triphosphate hydrolases"/>
    <property type="match status" value="1"/>
</dbReference>
<accession>A0ABU9URF0</accession>
<dbReference type="RefSeq" id="WP_342901997.1">
    <property type="nucleotide sequence ID" value="NZ_JBCHKU010000011.1"/>
</dbReference>
<evidence type="ECO:0000259" key="1">
    <source>
        <dbReference type="Pfam" id="PF13304"/>
    </source>
</evidence>
<comment type="caution">
    <text evidence="2">The sequence shown here is derived from an EMBL/GenBank/DDBJ whole genome shotgun (WGS) entry which is preliminary data.</text>
</comment>
<evidence type="ECO:0000313" key="2">
    <source>
        <dbReference type="EMBL" id="MEM6248823.1"/>
    </source>
</evidence>
<dbReference type="InterPro" id="IPR003959">
    <property type="entry name" value="ATPase_AAA_core"/>
</dbReference>
<protein>
    <submittedName>
        <fullName evidence="2">AAA family ATPase</fullName>
    </submittedName>
</protein>
<proteinExistence type="predicted"/>
<dbReference type="InterPro" id="IPR036086">
    <property type="entry name" value="ParB/Sulfiredoxin_sf"/>
</dbReference>
<dbReference type="SUPFAM" id="SSF110849">
    <property type="entry name" value="ParB/Sulfiredoxin"/>
    <property type="match status" value="1"/>
</dbReference>
<dbReference type="PANTHER" id="PTHR43581">
    <property type="entry name" value="ATP/GTP PHOSPHATASE"/>
    <property type="match status" value="1"/>
</dbReference>
<dbReference type="PANTHER" id="PTHR43581:SF4">
    <property type="entry name" value="ATP_GTP PHOSPHATASE"/>
    <property type="match status" value="1"/>
</dbReference>
<dbReference type="EMBL" id="JBCHKU010000011">
    <property type="protein sequence ID" value="MEM6248823.1"/>
    <property type="molecule type" value="Genomic_DNA"/>
</dbReference>
<dbReference type="InterPro" id="IPR051396">
    <property type="entry name" value="Bact_Antivir_Def_Nuclease"/>
</dbReference>
<keyword evidence="3" id="KW-1185">Reference proteome</keyword>
<evidence type="ECO:0000313" key="3">
    <source>
        <dbReference type="Proteomes" id="UP001489333"/>
    </source>
</evidence>
<dbReference type="Pfam" id="PF13304">
    <property type="entry name" value="AAA_21"/>
    <property type="match status" value="1"/>
</dbReference>
<reference evidence="2 3" key="1">
    <citation type="submission" date="2024-04" db="EMBL/GenBank/DDBJ databases">
        <title>Novel Shewanella species isolated from Baltic Sea sediments.</title>
        <authorList>
            <person name="Martin-Rodriguez A.J."/>
            <person name="Fernandez-Juarez V."/>
            <person name="Valeriano V.D."/>
            <person name="Mihindukulasooriya I."/>
            <person name="Ceresnova L."/>
            <person name="Joffre E."/>
            <person name="Jensie-Markopoulos S."/>
            <person name="Moore E.R.B."/>
            <person name="Sjoling A."/>
        </authorList>
    </citation>
    <scope>NUCLEOTIDE SEQUENCE [LARGE SCALE GENOMIC DNA]</scope>
    <source>
        <strain evidence="2 3">VAX-SP0-0CM-1</strain>
    </source>
</reference>
<organism evidence="2 3">
    <name type="scientific">Shewanella vaxholmensis</name>
    <dbReference type="NCBI Taxonomy" id="3063535"/>
    <lineage>
        <taxon>Bacteria</taxon>
        <taxon>Pseudomonadati</taxon>
        <taxon>Pseudomonadota</taxon>
        <taxon>Gammaproteobacteria</taxon>
        <taxon>Alteromonadales</taxon>
        <taxon>Shewanellaceae</taxon>
        <taxon>Shewanella</taxon>
    </lineage>
</organism>
<sequence>MTDEQVTERPRRSFNLKNLYLDPNNYRFIDNKKHVYVEDWLVTDPKVQKSTRLFIEGKNQENIKDLIASFKSNGFMEVDVIQVKDLGDNNYLVLEGNRRVTALKCLQEDSDNGLDIGALDPSIFRKVPFEIHNYEDNEKHLVIMGLKHISGNKKWSTFNQARLIYDYLLPYKEKGKEIYNKKEAHLCSSLGVTKTKLRTMQRVMHLILEYKESDFDDQFESSKYGLFEEIIKKPAIKDWLDWDDDTFTPRNRNNLERIFSWISKTEVRISEDSDGDNDDFKDPYEEFEPIINKSLEIRDLSLFIDNESALAVMEEERSLAQGLVASGTVDKQNFNKALSKLRENLSSLSNHQSLITVEDTEQLLEAKDKLLSILPKSQNLNIEAGNYSCCFQFGVNKHFSSLKIDAYKGLDDLELKGLNRINIFAGSNNCGKTSLLEAVYLLSVHNDIGAFFKLIRLKNKLHTLNATWLNQTFDKSVKISGDFNNTTTSLEFYKFEASNIDKKDDYLSSYRLRADVDGRILDNVVHTFAHQPLIRENERVERLCASAFKSPYFFDFEEILKEHTKAVETKVESNSALKLVVDFVKKIDNNITDIRLVDDGEVKRFVVESKRTKDKDLDVTYYGEGLQRVFYIALAFSSCRNGVICIDEFETAIHFSLLIEFTKFVQELSEVFNVQVFLTSHSKECIDAFLLNDYSNESISGFFMEKNIDGLNIKQVNGDRFRYLIDNIDLDIRGDSDE</sequence>
<name>A0ABU9URF0_9GAMM</name>
<dbReference type="InterPro" id="IPR027417">
    <property type="entry name" value="P-loop_NTPase"/>
</dbReference>
<dbReference type="SUPFAM" id="SSF52540">
    <property type="entry name" value="P-loop containing nucleoside triphosphate hydrolases"/>
    <property type="match status" value="1"/>
</dbReference>